<dbReference type="PANTHER" id="PTHR12940">
    <property type="entry name" value="ES-2 PROTEIN - RELATED"/>
    <property type="match status" value="1"/>
</dbReference>
<dbReference type="InterPro" id="IPR019148">
    <property type="entry name" value="Nuclear_protein_DGCR14_ESS-2"/>
</dbReference>
<gene>
    <name evidence="5" type="ORF">BU23DRAFT_557046</name>
</gene>
<feature type="region of interest" description="Disordered" evidence="4">
    <location>
        <begin position="438"/>
        <end position="473"/>
    </location>
</feature>
<accession>A0A6A5UZC1</accession>
<evidence type="ECO:0000313" key="6">
    <source>
        <dbReference type="Proteomes" id="UP000800036"/>
    </source>
</evidence>
<name>A0A6A5UZC1_9PLEO</name>
<dbReference type="AlphaFoldDB" id="A0A6A5UZC1"/>
<dbReference type="GO" id="GO:0071013">
    <property type="term" value="C:catalytic step 2 spliceosome"/>
    <property type="evidence" value="ECO:0007669"/>
    <property type="project" value="TreeGrafter"/>
</dbReference>
<dbReference type="EMBL" id="ML976703">
    <property type="protein sequence ID" value="KAF1970155.1"/>
    <property type="molecule type" value="Genomic_DNA"/>
</dbReference>
<feature type="region of interest" description="Disordered" evidence="4">
    <location>
        <begin position="106"/>
        <end position="134"/>
    </location>
</feature>
<protein>
    <recommendedName>
        <fullName evidence="7">Nuclear protein DGCR14</fullName>
    </recommendedName>
</protein>
<dbReference type="Proteomes" id="UP000800036">
    <property type="component" value="Unassembled WGS sequence"/>
</dbReference>
<keyword evidence="6" id="KW-1185">Reference proteome</keyword>
<proteinExistence type="inferred from homology"/>
<dbReference type="OrthoDB" id="19679at2759"/>
<dbReference type="Pfam" id="PF09751">
    <property type="entry name" value="Es2"/>
    <property type="match status" value="1"/>
</dbReference>
<sequence length="473" mass="51582">MSSSNSKALTKRDASTALMPPPPAPKRIKRPSVVLDEDTYTSAISHIIRRDYFPGLAETDAQREYLSALESKDKTWLREAGKKLTEVMTPVAGRRARATRFENMGMHRGETPSSWGAGTPHTQAGNEELEDDEEGLGRLDKVDLDMGLGAFQAKYTSEDQESFTRILDHANKKRFEKNAWLRDGNRYASKQRLAQQKVLESRKGPSDPTELILRPSQDLDADRPAAPNSHKHTAFNSLMFEPDSVEAWAPTRAQNAEAASLAPPKRVLHHNTRMPVETSEPTRPPSPTMSAVRDAIAGRPRLAASEGGFAGSETPRVNGYAFVDALPPVADDADDEAAPTDLLDRFTTKGSTVSPFTINEATEREKLHHKMVDRIASSRRPEASAANVSSVGHGLGIFKGETKTPRFLSAPTPAMMAQAGKSSAKRVGGLTPAAQRLFEKVGSTPTGQVRGGFDSGGTRKQWATPTPRVQRKV</sequence>
<feature type="region of interest" description="Disordered" evidence="4">
    <location>
        <begin position="1"/>
        <end position="31"/>
    </location>
</feature>
<evidence type="ECO:0000256" key="2">
    <source>
        <dbReference type="ARBA" id="ARBA00009072"/>
    </source>
</evidence>
<comment type="similarity">
    <text evidence="2">Belongs to the ESS2 family.</text>
</comment>
<comment type="subcellular location">
    <subcellularLocation>
        <location evidence="1">Nucleus</location>
    </subcellularLocation>
</comment>
<keyword evidence="3" id="KW-0539">Nucleus</keyword>
<feature type="compositionally biased region" description="Polar residues" evidence="4">
    <location>
        <begin position="111"/>
        <end position="124"/>
    </location>
</feature>
<feature type="region of interest" description="Disordered" evidence="4">
    <location>
        <begin position="187"/>
        <end position="231"/>
    </location>
</feature>
<organism evidence="5 6">
    <name type="scientific">Bimuria novae-zelandiae CBS 107.79</name>
    <dbReference type="NCBI Taxonomy" id="1447943"/>
    <lineage>
        <taxon>Eukaryota</taxon>
        <taxon>Fungi</taxon>
        <taxon>Dikarya</taxon>
        <taxon>Ascomycota</taxon>
        <taxon>Pezizomycotina</taxon>
        <taxon>Dothideomycetes</taxon>
        <taxon>Pleosporomycetidae</taxon>
        <taxon>Pleosporales</taxon>
        <taxon>Massarineae</taxon>
        <taxon>Didymosphaeriaceae</taxon>
        <taxon>Bimuria</taxon>
    </lineage>
</organism>
<evidence type="ECO:0000256" key="3">
    <source>
        <dbReference type="ARBA" id="ARBA00023242"/>
    </source>
</evidence>
<evidence type="ECO:0008006" key="7">
    <source>
        <dbReference type="Google" id="ProtNLM"/>
    </source>
</evidence>
<evidence type="ECO:0000313" key="5">
    <source>
        <dbReference type="EMBL" id="KAF1970155.1"/>
    </source>
</evidence>
<dbReference type="PANTHER" id="PTHR12940:SF0">
    <property type="entry name" value="SPLICING FACTOR ESS-2 HOMOLOG"/>
    <property type="match status" value="1"/>
</dbReference>
<reference evidence="5" key="1">
    <citation type="journal article" date="2020" name="Stud. Mycol.">
        <title>101 Dothideomycetes genomes: a test case for predicting lifestyles and emergence of pathogens.</title>
        <authorList>
            <person name="Haridas S."/>
            <person name="Albert R."/>
            <person name="Binder M."/>
            <person name="Bloem J."/>
            <person name="Labutti K."/>
            <person name="Salamov A."/>
            <person name="Andreopoulos B."/>
            <person name="Baker S."/>
            <person name="Barry K."/>
            <person name="Bills G."/>
            <person name="Bluhm B."/>
            <person name="Cannon C."/>
            <person name="Castanera R."/>
            <person name="Culley D."/>
            <person name="Daum C."/>
            <person name="Ezra D."/>
            <person name="Gonzalez J."/>
            <person name="Henrissat B."/>
            <person name="Kuo A."/>
            <person name="Liang C."/>
            <person name="Lipzen A."/>
            <person name="Lutzoni F."/>
            <person name="Magnuson J."/>
            <person name="Mondo S."/>
            <person name="Nolan M."/>
            <person name="Ohm R."/>
            <person name="Pangilinan J."/>
            <person name="Park H.-J."/>
            <person name="Ramirez L."/>
            <person name="Alfaro M."/>
            <person name="Sun H."/>
            <person name="Tritt A."/>
            <person name="Yoshinaga Y."/>
            <person name="Zwiers L.-H."/>
            <person name="Turgeon B."/>
            <person name="Goodwin S."/>
            <person name="Spatafora J."/>
            <person name="Crous P."/>
            <person name="Grigoriev I."/>
        </authorList>
    </citation>
    <scope>NUCLEOTIDE SEQUENCE</scope>
    <source>
        <strain evidence="5">CBS 107.79</strain>
    </source>
</reference>
<evidence type="ECO:0000256" key="4">
    <source>
        <dbReference type="SAM" id="MobiDB-lite"/>
    </source>
</evidence>
<evidence type="ECO:0000256" key="1">
    <source>
        <dbReference type="ARBA" id="ARBA00004123"/>
    </source>
</evidence>